<evidence type="ECO:0000313" key="1">
    <source>
        <dbReference type="EMBL" id="CDZ90069.1"/>
    </source>
</evidence>
<evidence type="ECO:0000313" key="2">
    <source>
        <dbReference type="Proteomes" id="UP000042997"/>
    </source>
</evidence>
<organism evidence="1 2">
    <name type="scientific">Rhodococcus ruber</name>
    <dbReference type="NCBI Taxonomy" id="1830"/>
    <lineage>
        <taxon>Bacteria</taxon>
        <taxon>Bacillati</taxon>
        <taxon>Actinomycetota</taxon>
        <taxon>Actinomycetes</taxon>
        <taxon>Mycobacteriales</taxon>
        <taxon>Nocardiaceae</taxon>
        <taxon>Rhodococcus</taxon>
    </lineage>
</organism>
<name>A0A098BMW9_9NOCA</name>
<dbReference type="EMBL" id="CCSD01000073">
    <property type="protein sequence ID" value="CDZ90069.1"/>
    <property type="molecule type" value="Genomic_DNA"/>
</dbReference>
<dbReference type="Proteomes" id="UP000042997">
    <property type="component" value="Unassembled WGS sequence"/>
</dbReference>
<accession>A0A098BMW9</accession>
<gene>
    <name evidence="1" type="ORF">RHRU231_600002</name>
</gene>
<reference evidence="1 2" key="1">
    <citation type="journal article" date="2014" name="Genome Announc.">
        <title>Draft Genome Sequence of Propane- and Butane-Oxidizing Actinobacterium Rhodococcus ruber IEGM 231.</title>
        <authorList>
            <person name="Ivshina I.B."/>
            <person name="Kuyukina M.S."/>
            <person name="Krivoruchko A.V."/>
            <person name="Barbe V."/>
            <person name="Fischer C."/>
        </authorList>
    </citation>
    <scope>NUCLEOTIDE SEQUENCE [LARGE SCALE GENOMIC DNA]</scope>
</reference>
<protein>
    <submittedName>
        <fullName evidence="1">Uncharacterized protein</fullName>
    </submittedName>
</protein>
<sequence>MNMMGMMDQAHTLLHQLMMWLHQMNGMPMMNMPM</sequence>
<proteinExistence type="predicted"/>
<dbReference type="AlphaFoldDB" id="A0A098BMW9"/>